<name>A0ABW3KZV2_9BACI</name>
<keyword evidence="6" id="KW-1133">Transmembrane helix</keyword>
<evidence type="ECO:0000256" key="4">
    <source>
        <dbReference type="ARBA" id="ARBA00022729"/>
    </source>
</evidence>
<dbReference type="InterPro" id="IPR019931">
    <property type="entry name" value="LPXTG_anchor"/>
</dbReference>
<keyword evidence="6" id="KW-0812">Transmembrane</keyword>
<comment type="caution">
    <text evidence="9">The sequence shown here is derived from an EMBL/GenBank/DDBJ whole genome shotgun (WGS) entry which is preliminary data.</text>
</comment>
<evidence type="ECO:0000256" key="3">
    <source>
        <dbReference type="ARBA" id="ARBA00022525"/>
    </source>
</evidence>
<reference evidence="10" key="1">
    <citation type="journal article" date="2019" name="Int. J. Syst. Evol. Microbiol.">
        <title>The Global Catalogue of Microorganisms (GCM) 10K type strain sequencing project: providing services to taxonomists for standard genome sequencing and annotation.</title>
        <authorList>
            <consortium name="The Broad Institute Genomics Platform"/>
            <consortium name="The Broad Institute Genome Sequencing Center for Infectious Disease"/>
            <person name="Wu L."/>
            <person name="Ma J."/>
        </authorList>
    </citation>
    <scope>NUCLEOTIDE SEQUENCE [LARGE SCALE GENOMIC DNA]</scope>
    <source>
        <strain evidence="10">CCUG 56607</strain>
    </source>
</reference>
<evidence type="ECO:0000256" key="1">
    <source>
        <dbReference type="ARBA" id="ARBA00004168"/>
    </source>
</evidence>
<keyword evidence="3" id="KW-0964">Secreted</keyword>
<keyword evidence="6" id="KW-0472">Membrane</keyword>
<proteinExistence type="predicted"/>
<evidence type="ECO:0000256" key="6">
    <source>
        <dbReference type="SAM" id="Phobius"/>
    </source>
</evidence>
<evidence type="ECO:0000256" key="5">
    <source>
        <dbReference type="ARBA" id="ARBA00023088"/>
    </source>
</evidence>
<dbReference type="EMBL" id="JBHTKL010000002">
    <property type="protein sequence ID" value="MFD1019190.1"/>
    <property type="molecule type" value="Genomic_DNA"/>
</dbReference>
<evidence type="ECO:0000313" key="9">
    <source>
        <dbReference type="EMBL" id="MFD1019190.1"/>
    </source>
</evidence>
<feature type="transmembrane region" description="Helical" evidence="6">
    <location>
        <begin position="422"/>
        <end position="439"/>
    </location>
</feature>
<evidence type="ECO:0000256" key="7">
    <source>
        <dbReference type="SAM" id="SignalP"/>
    </source>
</evidence>
<sequence length="445" mass="48348">MDMKKTFLAVPLSLSLLIPTAADVVNAEDHKMTPTVDTAAVDLRAQLDNLLSEHAYLAVETMRKGAEGAADFEASANALAGNTEDLSAAIASVYGKEAGEQFKTMWSEHIGYFVDYVKATGANDEEAKQMALDELNQYRQDFSQFLEGATGERLEAGALAEGLQMHVNQLIGAFDAYVAGDYETAYMKEREAIKHMYGVSKGLSSAIVDQFPDKFNNTKAVTPAADLRSNLNHLLSEHAGLAMMAMQNGIDGSEDYDASVQALNNNTEDLTAAISSIYGEEAGMKFKEMWSDHIGNFVAYVEGTGASDEEKKQMALDELEAYQQNFAEFLSTATEGGLPADVLAGNLGEHVDLLINTFDSYTAEDYEMTYETLRESYAHMFMAGKALSGGFVAQFPDKFQADMPSEMPDTGMGGTAGMNMDLWIFASILALMGAAGIFIRKQKQQ</sequence>
<dbReference type="PROSITE" id="PS50847">
    <property type="entry name" value="GRAM_POS_ANCHORING"/>
    <property type="match status" value="1"/>
</dbReference>
<protein>
    <submittedName>
        <fullName evidence="9">Copper amine oxidase</fullName>
    </submittedName>
</protein>
<evidence type="ECO:0000256" key="2">
    <source>
        <dbReference type="ARBA" id="ARBA00022512"/>
    </source>
</evidence>
<keyword evidence="4 7" id="KW-0732">Signal</keyword>
<evidence type="ECO:0000313" key="10">
    <source>
        <dbReference type="Proteomes" id="UP001596990"/>
    </source>
</evidence>
<gene>
    <name evidence="9" type="ORF">ACFQ2J_08290</name>
</gene>
<feature type="domain" description="Gram-positive cocci surface proteins LPxTG" evidence="8">
    <location>
        <begin position="407"/>
        <end position="445"/>
    </location>
</feature>
<organism evidence="9 10">
    <name type="scientific">Thalassobacillus hwangdonensis</name>
    <dbReference type="NCBI Taxonomy" id="546108"/>
    <lineage>
        <taxon>Bacteria</taxon>
        <taxon>Bacillati</taxon>
        <taxon>Bacillota</taxon>
        <taxon>Bacilli</taxon>
        <taxon>Bacillales</taxon>
        <taxon>Bacillaceae</taxon>
        <taxon>Thalassobacillus</taxon>
    </lineage>
</organism>
<feature type="signal peptide" evidence="7">
    <location>
        <begin position="1"/>
        <end position="27"/>
    </location>
</feature>
<keyword evidence="5" id="KW-0572">Peptidoglycan-anchor</keyword>
<feature type="chain" id="PRO_5047344168" evidence="7">
    <location>
        <begin position="28"/>
        <end position="445"/>
    </location>
</feature>
<keyword evidence="10" id="KW-1185">Reference proteome</keyword>
<accession>A0ABW3KZV2</accession>
<comment type="subcellular location">
    <subcellularLocation>
        <location evidence="1">Secreted</location>
        <location evidence="1">Cell wall</location>
        <topology evidence="1">Peptidoglycan-anchor</topology>
    </subcellularLocation>
</comment>
<evidence type="ECO:0000259" key="8">
    <source>
        <dbReference type="PROSITE" id="PS50847"/>
    </source>
</evidence>
<dbReference type="RefSeq" id="WP_386058630.1">
    <property type="nucleotide sequence ID" value="NZ_JBHTKL010000002.1"/>
</dbReference>
<keyword evidence="2" id="KW-0134">Cell wall</keyword>
<dbReference type="Proteomes" id="UP001596990">
    <property type="component" value="Unassembled WGS sequence"/>
</dbReference>